<feature type="compositionally biased region" description="Basic and acidic residues" evidence="1">
    <location>
        <begin position="1"/>
        <end position="26"/>
    </location>
</feature>
<sequence>MGWGPEERGAEDEFRWQQAGGREERRRKQRAAGSLPRRQCRLCLRPP</sequence>
<feature type="compositionally biased region" description="Low complexity" evidence="1">
    <location>
        <begin position="35"/>
        <end position="47"/>
    </location>
</feature>
<name>A0AA88A966_FICCA</name>
<comment type="caution">
    <text evidence="2">The sequence shown here is derived from an EMBL/GenBank/DDBJ whole genome shotgun (WGS) entry which is preliminary data.</text>
</comment>
<keyword evidence="3" id="KW-1185">Reference proteome</keyword>
<proteinExistence type="predicted"/>
<accession>A0AA88A966</accession>
<protein>
    <submittedName>
        <fullName evidence="2">Uncharacterized protein</fullName>
    </submittedName>
</protein>
<evidence type="ECO:0000313" key="3">
    <source>
        <dbReference type="Proteomes" id="UP001187192"/>
    </source>
</evidence>
<feature type="region of interest" description="Disordered" evidence="1">
    <location>
        <begin position="1"/>
        <end position="47"/>
    </location>
</feature>
<evidence type="ECO:0000256" key="1">
    <source>
        <dbReference type="SAM" id="MobiDB-lite"/>
    </source>
</evidence>
<gene>
    <name evidence="2" type="ORF">TIFTF001_010776</name>
</gene>
<dbReference type="Proteomes" id="UP001187192">
    <property type="component" value="Unassembled WGS sequence"/>
</dbReference>
<reference evidence="2" key="1">
    <citation type="submission" date="2023-07" db="EMBL/GenBank/DDBJ databases">
        <title>draft genome sequence of fig (Ficus carica).</title>
        <authorList>
            <person name="Takahashi T."/>
            <person name="Nishimura K."/>
        </authorList>
    </citation>
    <scope>NUCLEOTIDE SEQUENCE</scope>
</reference>
<dbReference type="AlphaFoldDB" id="A0AA88A966"/>
<evidence type="ECO:0000313" key="2">
    <source>
        <dbReference type="EMBL" id="GMN41548.1"/>
    </source>
</evidence>
<dbReference type="EMBL" id="BTGU01000013">
    <property type="protein sequence ID" value="GMN41548.1"/>
    <property type="molecule type" value="Genomic_DNA"/>
</dbReference>
<organism evidence="2 3">
    <name type="scientific">Ficus carica</name>
    <name type="common">Common fig</name>
    <dbReference type="NCBI Taxonomy" id="3494"/>
    <lineage>
        <taxon>Eukaryota</taxon>
        <taxon>Viridiplantae</taxon>
        <taxon>Streptophyta</taxon>
        <taxon>Embryophyta</taxon>
        <taxon>Tracheophyta</taxon>
        <taxon>Spermatophyta</taxon>
        <taxon>Magnoliopsida</taxon>
        <taxon>eudicotyledons</taxon>
        <taxon>Gunneridae</taxon>
        <taxon>Pentapetalae</taxon>
        <taxon>rosids</taxon>
        <taxon>fabids</taxon>
        <taxon>Rosales</taxon>
        <taxon>Moraceae</taxon>
        <taxon>Ficeae</taxon>
        <taxon>Ficus</taxon>
    </lineage>
</organism>